<dbReference type="CDD" id="cd04301">
    <property type="entry name" value="NAT_SF"/>
    <property type="match status" value="1"/>
</dbReference>
<keyword evidence="1 4" id="KW-0808">Transferase</keyword>
<evidence type="ECO:0000256" key="1">
    <source>
        <dbReference type="ARBA" id="ARBA00022679"/>
    </source>
</evidence>
<name>D5UUW3_TSUPD</name>
<dbReference type="PANTHER" id="PTHR43800">
    <property type="entry name" value="PEPTIDYL-LYSINE N-ACETYLTRANSFERASE YJAB"/>
    <property type="match status" value="1"/>
</dbReference>
<gene>
    <name evidence="4" type="ordered locus">Tpau_3089</name>
</gene>
<dbReference type="Pfam" id="PF13508">
    <property type="entry name" value="Acetyltransf_7"/>
    <property type="match status" value="1"/>
</dbReference>
<dbReference type="EMBL" id="CP001966">
    <property type="protein sequence ID" value="ADG79681.1"/>
    <property type="molecule type" value="Genomic_DNA"/>
</dbReference>
<dbReference type="PANTHER" id="PTHR43800:SF1">
    <property type="entry name" value="PEPTIDYL-LYSINE N-ACETYLTRANSFERASE YJAB"/>
    <property type="match status" value="1"/>
</dbReference>
<evidence type="ECO:0000259" key="3">
    <source>
        <dbReference type="PROSITE" id="PS51186"/>
    </source>
</evidence>
<evidence type="ECO:0000256" key="2">
    <source>
        <dbReference type="ARBA" id="ARBA00023315"/>
    </source>
</evidence>
<dbReference type="RefSeq" id="WP_013127689.1">
    <property type="nucleotide sequence ID" value="NC_014158.1"/>
</dbReference>
<sequence length="146" mass="15874">MIELREASGPDEYPRLVRIWRSAVDATHHFLADADRDRIERDLAGVYFPQVRLTVADLDGHSVGFAGTAGGDLVMLFVDAAARGRGIGSALVDHVLAEQGVRTVDVNEQNDQAVGFYARKGFVITGRSETDGEGRPYPLLHLAIEA</sequence>
<evidence type="ECO:0000313" key="5">
    <source>
        <dbReference type="Proteomes" id="UP000001213"/>
    </source>
</evidence>
<dbReference type="PROSITE" id="PS51186">
    <property type="entry name" value="GNAT"/>
    <property type="match status" value="1"/>
</dbReference>
<proteinExistence type="predicted"/>
<dbReference type="eggNOG" id="COG0456">
    <property type="taxonomic scope" value="Bacteria"/>
</dbReference>
<reference evidence="5" key="1">
    <citation type="submission" date="2010-03" db="EMBL/GenBank/DDBJ databases">
        <title>The complete chromosome of Tsukamurella paurometabola DSM 20162.</title>
        <authorList>
            <consortium name="US DOE Joint Genome Institute (JGI-PGF)"/>
            <person name="Lucas S."/>
            <person name="Copeland A."/>
            <person name="Lapidus A."/>
            <person name="Glavina del Rio T."/>
            <person name="Dalin E."/>
            <person name="Tice H."/>
            <person name="Bruce D."/>
            <person name="Goodwin L."/>
            <person name="Pitluck S."/>
            <person name="Kyrpides N."/>
            <person name="Mavromatis K."/>
            <person name="Ivanova N."/>
            <person name="Mikhailova N."/>
            <person name="Munk A.C."/>
            <person name="Brettin T."/>
            <person name="Detter J.C."/>
            <person name="Tapia R."/>
            <person name="Han C."/>
            <person name="Larimer F."/>
            <person name="Land M."/>
            <person name="Hauser L."/>
            <person name="Markowitz V."/>
            <person name="Cheng J.-F."/>
            <person name="Hugenholtz P."/>
            <person name="Woyke T."/>
            <person name="Wu D."/>
            <person name="Jando M."/>
            <person name="Brambilla E."/>
            <person name="Klenk H.-P."/>
            <person name="Eisen J.A."/>
        </authorList>
    </citation>
    <scope>NUCLEOTIDE SEQUENCE [LARGE SCALE GENOMIC DNA]</scope>
    <source>
        <strain evidence="5">ATCC 8368 / DSM 20162 / CCUG 35730 / CIP 100753 / JCM 10117 / KCTC 9821 / NBRC 16120 / NCIMB 702349 / NCTC 13040</strain>
    </source>
</reference>
<dbReference type="NCBIfam" id="NF007807">
    <property type="entry name" value="PRK10514.1"/>
    <property type="match status" value="1"/>
</dbReference>
<dbReference type="InterPro" id="IPR016181">
    <property type="entry name" value="Acyl_CoA_acyltransferase"/>
</dbReference>
<dbReference type="HOGENOM" id="CLU_013985_21_0_11"/>
<dbReference type="KEGG" id="tpr:Tpau_3089"/>
<dbReference type="SUPFAM" id="SSF55729">
    <property type="entry name" value="Acyl-CoA N-acyltransferases (Nat)"/>
    <property type="match status" value="1"/>
</dbReference>
<dbReference type="Gene3D" id="3.40.630.30">
    <property type="match status" value="1"/>
</dbReference>
<dbReference type="InterPro" id="IPR000182">
    <property type="entry name" value="GNAT_dom"/>
</dbReference>
<accession>D5UUW3</accession>
<dbReference type="Proteomes" id="UP000001213">
    <property type="component" value="Chromosome"/>
</dbReference>
<protein>
    <submittedName>
        <fullName evidence="4">GCN5-related N-acetyltransferase</fullName>
    </submittedName>
</protein>
<organism evidence="4 5">
    <name type="scientific">Tsukamurella paurometabola (strain ATCC 8368 / DSM 20162 / CCUG 35730 / CIP 100753 / JCM 10117 / KCTC 9821 / NBRC 16120 / NCIMB 702349 / NCTC 13040)</name>
    <name type="common">Corynebacterium paurometabolum</name>
    <dbReference type="NCBI Taxonomy" id="521096"/>
    <lineage>
        <taxon>Bacteria</taxon>
        <taxon>Bacillati</taxon>
        <taxon>Actinomycetota</taxon>
        <taxon>Actinomycetes</taxon>
        <taxon>Mycobacteriales</taxon>
        <taxon>Tsukamurellaceae</taxon>
        <taxon>Tsukamurella</taxon>
    </lineage>
</organism>
<keyword evidence="5" id="KW-1185">Reference proteome</keyword>
<feature type="domain" description="N-acetyltransferase" evidence="3">
    <location>
        <begin position="2"/>
        <end position="144"/>
    </location>
</feature>
<dbReference type="AlphaFoldDB" id="D5UUW3"/>
<evidence type="ECO:0000313" key="4">
    <source>
        <dbReference type="EMBL" id="ADG79681.1"/>
    </source>
</evidence>
<keyword evidence="2" id="KW-0012">Acyltransferase</keyword>
<reference evidence="4 5" key="2">
    <citation type="journal article" date="2011" name="Stand. Genomic Sci.">
        <title>Complete genome sequence of Tsukamurella paurometabola type strain (no. 33).</title>
        <authorList>
            <person name="Munk A.C."/>
            <person name="Lapidus A."/>
            <person name="Lucas S."/>
            <person name="Nolan M."/>
            <person name="Tice H."/>
            <person name="Cheng J.F."/>
            <person name="Del Rio T.G."/>
            <person name="Goodwin L."/>
            <person name="Pitluck S."/>
            <person name="Liolios K."/>
            <person name="Huntemann M."/>
            <person name="Ivanova N."/>
            <person name="Mavromatis K."/>
            <person name="Mikhailova N."/>
            <person name="Pati A."/>
            <person name="Chen A."/>
            <person name="Palaniappan K."/>
            <person name="Tapia R."/>
            <person name="Han C."/>
            <person name="Land M."/>
            <person name="Hauser L."/>
            <person name="Chang Y.J."/>
            <person name="Jeffries C.D."/>
            <person name="Brettin T."/>
            <person name="Yasawong M."/>
            <person name="Brambilla E.M."/>
            <person name="Rohde M."/>
            <person name="Sikorski J."/>
            <person name="Goker M."/>
            <person name="Detter J.C."/>
            <person name="Woyke T."/>
            <person name="Bristow J."/>
            <person name="Eisen J.A."/>
            <person name="Markowitz V."/>
            <person name="Hugenholtz P."/>
            <person name="Kyrpides N.C."/>
            <person name="Klenk H.P."/>
        </authorList>
    </citation>
    <scope>NUCLEOTIDE SEQUENCE [LARGE SCALE GENOMIC DNA]</scope>
    <source>
        <strain evidence="5">ATCC 8368 / DSM 20162 / CCUG 35730 / CIP 100753 / JCM 10117 / KCTC 9821 / NBRC 16120 / NCIMB 702349 / NCTC 13040</strain>
    </source>
</reference>
<dbReference type="STRING" id="521096.Tpau_3089"/>
<dbReference type="GO" id="GO:0016747">
    <property type="term" value="F:acyltransferase activity, transferring groups other than amino-acyl groups"/>
    <property type="evidence" value="ECO:0007669"/>
    <property type="project" value="InterPro"/>
</dbReference>